<keyword evidence="5" id="KW-0694">RNA-binding</keyword>
<dbReference type="GO" id="GO:0006397">
    <property type="term" value="P:mRNA processing"/>
    <property type="evidence" value="ECO:0007669"/>
    <property type="project" value="UniProtKB-KW"/>
</dbReference>
<accession>A0A022Q9U0</accession>
<evidence type="ECO:0000259" key="6">
    <source>
        <dbReference type="Pfam" id="PF01348"/>
    </source>
</evidence>
<sequence length="73" mass="8360">MSNVLGHPITKPVRADLSDFNISDRFGRICRNLFHYYSGSSKKKEFVVILTFLRLITGSLFRVPNSTMATKHE</sequence>
<dbReference type="PANTHER" id="PTHR34811:SF1">
    <property type="entry name" value="MATURASE K"/>
    <property type="match status" value="1"/>
</dbReference>
<dbReference type="InterPro" id="IPR002866">
    <property type="entry name" value="Maturase_MatK"/>
</dbReference>
<keyword evidence="8" id="KW-1185">Reference proteome</keyword>
<dbReference type="GO" id="GO:0003723">
    <property type="term" value="F:RNA binding"/>
    <property type="evidence" value="ECO:0007669"/>
    <property type="project" value="UniProtKB-KW"/>
</dbReference>
<dbReference type="GO" id="GO:0009507">
    <property type="term" value="C:chloroplast"/>
    <property type="evidence" value="ECO:0007669"/>
    <property type="project" value="InterPro"/>
</dbReference>
<dbReference type="Pfam" id="PF01348">
    <property type="entry name" value="Intron_maturas2"/>
    <property type="match status" value="1"/>
</dbReference>
<protein>
    <recommendedName>
        <fullName evidence="6">Domain X domain-containing protein</fullName>
    </recommendedName>
</protein>
<comment type="subcellular location">
    <subcellularLocation>
        <location evidence="1">Plastid</location>
    </subcellularLocation>
</comment>
<dbReference type="EMBL" id="KI632119">
    <property type="protein sequence ID" value="EYU24716.1"/>
    <property type="molecule type" value="Genomic_DNA"/>
</dbReference>
<proteinExistence type="predicted"/>
<keyword evidence="3" id="KW-0507">mRNA processing</keyword>
<dbReference type="PANTHER" id="PTHR34811">
    <property type="entry name" value="MATURASE K"/>
    <property type="match status" value="1"/>
</dbReference>
<dbReference type="GO" id="GO:0008033">
    <property type="term" value="P:tRNA processing"/>
    <property type="evidence" value="ECO:0007669"/>
    <property type="project" value="UniProtKB-KW"/>
</dbReference>
<evidence type="ECO:0000313" key="7">
    <source>
        <dbReference type="EMBL" id="EYU24716.1"/>
    </source>
</evidence>
<evidence type="ECO:0000256" key="3">
    <source>
        <dbReference type="ARBA" id="ARBA00022664"/>
    </source>
</evidence>
<feature type="domain" description="Domain X" evidence="6">
    <location>
        <begin position="5"/>
        <end position="72"/>
    </location>
</feature>
<feature type="non-terminal residue" evidence="7">
    <location>
        <position position="73"/>
    </location>
</feature>
<dbReference type="STRING" id="4155.A0A022Q9U0"/>
<evidence type="ECO:0000256" key="1">
    <source>
        <dbReference type="ARBA" id="ARBA00004474"/>
    </source>
</evidence>
<organism evidence="7 8">
    <name type="scientific">Erythranthe guttata</name>
    <name type="common">Yellow monkey flower</name>
    <name type="synonym">Mimulus guttatus</name>
    <dbReference type="NCBI Taxonomy" id="4155"/>
    <lineage>
        <taxon>Eukaryota</taxon>
        <taxon>Viridiplantae</taxon>
        <taxon>Streptophyta</taxon>
        <taxon>Embryophyta</taxon>
        <taxon>Tracheophyta</taxon>
        <taxon>Spermatophyta</taxon>
        <taxon>Magnoliopsida</taxon>
        <taxon>eudicotyledons</taxon>
        <taxon>Gunneridae</taxon>
        <taxon>Pentapetalae</taxon>
        <taxon>asterids</taxon>
        <taxon>lamiids</taxon>
        <taxon>Lamiales</taxon>
        <taxon>Phrymaceae</taxon>
        <taxon>Erythranthe</taxon>
    </lineage>
</organism>
<evidence type="ECO:0000256" key="2">
    <source>
        <dbReference type="ARBA" id="ARBA00022640"/>
    </source>
</evidence>
<gene>
    <name evidence="7" type="ORF">MIMGU_mgv1a019155mg</name>
</gene>
<evidence type="ECO:0000256" key="4">
    <source>
        <dbReference type="ARBA" id="ARBA00022694"/>
    </source>
</evidence>
<dbReference type="InterPro" id="IPR024937">
    <property type="entry name" value="Domain_X"/>
</dbReference>
<dbReference type="Proteomes" id="UP000030748">
    <property type="component" value="Unassembled WGS sequence"/>
</dbReference>
<keyword evidence="4" id="KW-0819">tRNA processing</keyword>
<dbReference type="AlphaFoldDB" id="A0A022Q9U0"/>
<keyword evidence="2" id="KW-0934">Plastid</keyword>
<evidence type="ECO:0000256" key="5">
    <source>
        <dbReference type="ARBA" id="ARBA00022884"/>
    </source>
</evidence>
<evidence type="ECO:0000313" key="8">
    <source>
        <dbReference type="Proteomes" id="UP000030748"/>
    </source>
</evidence>
<reference evidence="7 8" key="1">
    <citation type="journal article" date="2013" name="Proc. Natl. Acad. Sci. U.S.A.">
        <title>Fine-scale variation in meiotic recombination in Mimulus inferred from population shotgun sequencing.</title>
        <authorList>
            <person name="Hellsten U."/>
            <person name="Wright K.M."/>
            <person name="Jenkins J."/>
            <person name="Shu S."/>
            <person name="Yuan Y."/>
            <person name="Wessler S.R."/>
            <person name="Schmutz J."/>
            <person name="Willis J.H."/>
            <person name="Rokhsar D.S."/>
        </authorList>
    </citation>
    <scope>NUCLEOTIDE SEQUENCE [LARGE SCALE GENOMIC DNA]</scope>
    <source>
        <strain evidence="8">cv. DUN x IM62</strain>
    </source>
</reference>
<name>A0A022Q9U0_ERYGU</name>